<organism evidence="1 2">
    <name type="scientific">Candidatus Moanibacter tarae</name>
    <dbReference type="NCBI Taxonomy" id="2200854"/>
    <lineage>
        <taxon>Bacteria</taxon>
        <taxon>Pseudomonadati</taxon>
        <taxon>Verrucomicrobiota</taxon>
        <taxon>Opitutia</taxon>
        <taxon>Puniceicoccales</taxon>
        <taxon>Puniceicoccales incertae sedis</taxon>
        <taxon>Candidatus Moanibacter</taxon>
    </lineage>
</organism>
<evidence type="ECO:0000313" key="1">
    <source>
        <dbReference type="EMBL" id="AWT59193.1"/>
    </source>
</evidence>
<accession>A0A2Z4AB95</accession>
<keyword evidence="1" id="KW-0560">Oxidoreductase</keyword>
<gene>
    <name evidence="1" type="primary">ptlH_2</name>
    <name evidence="1" type="ORF">DF168_00374</name>
</gene>
<dbReference type="Proteomes" id="UP000247465">
    <property type="component" value="Chromosome"/>
</dbReference>
<name>A0A2Z4AB95_9BACT</name>
<reference evidence="1 2" key="1">
    <citation type="submission" date="2018-06" db="EMBL/GenBank/DDBJ databases">
        <title>Draft Genome Sequence of a Novel Marine Bacterium Related to the Verrucomicrobia.</title>
        <authorList>
            <person name="Vosseberg J."/>
            <person name="Martijn J."/>
            <person name="Ettema T.J.G."/>
        </authorList>
    </citation>
    <scope>NUCLEOTIDE SEQUENCE [LARGE SCALE GENOMIC DNA]</scope>
    <source>
        <strain evidence="1">TARA_B100001123</strain>
    </source>
</reference>
<dbReference type="GO" id="GO:0005506">
    <property type="term" value="F:iron ion binding"/>
    <property type="evidence" value="ECO:0007669"/>
    <property type="project" value="UniProtKB-ARBA"/>
</dbReference>
<dbReference type="SUPFAM" id="SSF51197">
    <property type="entry name" value="Clavaminate synthase-like"/>
    <property type="match status" value="1"/>
</dbReference>
<dbReference type="AlphaFoldDB" id="A0A2Z4AB95"/>
<dbReference type="EMBL" id="CP029803">
    <property type="protein sequence ID" value="AWT59193.1"/>
    <property type="molecule type" value="Genomic_DNA"/>
</dbReference>
<dbReference type="Pfam" id="PF05721">
    <property type="entry name" value="PhyH"/>
    <property type="match status" value="1"/>
</dbReference>
<evidence type="ECO:0000313" key="2">
    <source>
        <dbReference type="Proteomes" id="UP000247465"/>
    </source>
</evidence>
<dbReference type="Gene3D" id="2.60.120.620">
    <property type="entry name" value="q2cbj1_9rhob like domain"/>
    <property type="match status" value="1"/>
</dbReference>
<dbReference type="KEGG" id="mtar:DF168_00374"/>
<dbReference type="GO" id="GO:0016706">
    <property type="term" value="F:2-oxoglutarate-dependent dioxygenase activity"/>
    <property type="evidence" value="ECO:0007669"/>
    <property type="project" value="UniProtKB-ARBA"/>
</dbReference>
<dbReference type="EC" id="1.14.11.35" evidence="1"/>
<proteinExistence type="predicted"/>
<dbReference type="PANTHER" id="PTHR20883">
    <property type="entry name" value="PHYTANOYL-COA DIOXYGENASE DOMAIN CONTAINING 1"/>
    <property type="match status" value="1"/>
</dbReference>
<sequence>MPRLTHRQMEQFKREGYLLVKKVLDVERIINPIIREYHEVLNRLANELYEAKEILELYEELSFSDRITRIYAETRKIHAQYFDFSLPQAGSIEPDTPFWAGPAVFRAITDPDLLDYVECFIGPEIYSNPVQHVRIKPPESLVPRTEDGQPMLGATSWHQDNGVVRPESDKTNMLTVWFPLTPAREEHGCLQVVPGSHLDGLTTHCPGGTGGLRIPDQNFDKSSCIPIPMEAGDVLFFHKLIVHGSLSNKSNEVRWSFDLRYNPIGQATGREAFPGFVARSRTHPEDVLRNPAEWEQSWRDARDRLAVDPDPGPFNRWNSNHPACA</sequence>
<dbReference type="PANTHER" id="PTHR20883:SF14">
    <property type="entry name" value="PHYTANOYL-COA DIOXYGENASE"/>
    <property type="match status" value="1"/>
</dbReference>
<dbReference type="InterPro" id="IPR008775">
    <property type="entry name" value="Phytyl_CoA_dOase-like"/>
</dbReference>
<protein>
    <submittedName>
        <fullName evidence="1">1-deoxypentalenic acid 11-beta-hydroxylase</fullName>
        <ecNumber evidence="1">1.14.11.35</ecNumber>
    </submittedName>
</protein>